<dbReference type="eggNOG" id="ENOG5033HVV">
    <property type="taxonomic scope" value="Bacteria"/>
</dbReference>
<protein>
    <submittedName>
        <fullName evidence="1">Uncharacterized protein</fullName>
    </submittedName>
</protein>
<dbReference type="HOGENOM" id="CLU_2332270_0_0_9"/>
<dbReference type="OrthoDB" id="2401088at2"/>
<reference evidence="1 2" key="1">
    <citation type="submission" date="2014-07" db="EMBL/GenBank/DDBJ databases">
        <authorList>
            <person name="Urmite Genomes Urmite Genomes"/>
        </authorList>
    </citation>
    <scope>NUCLEOTIDE SEQUENCE [LARGE SCALE GENOMIC DNA]</scope>
    <source>
        <strain evidence="1 2">13MG44_air</strain>
    </source>
</reference>
<dbReference type="RefSeq" id="WP_035807374.1">
    <property type="nucleotide sequence ID" value="NZ_CCSE01000001.1"/>
</dbReference>
<dbReference type="EMBL" id="CCSE01000001">
    <property type="protein sequence ID" value="CDZ98960.1"/>
    <property type="molecule type" value="Genomic_DNA"/>
</dbReference>
<gene>
    <name evidence="1" type="ORF">BN1048_00079</name>
</gene>
<name>A0A078LY70_9STAP</name>
<accession>A0A078LY70</accession>
<evidence type="ECO:0000313" key="2">
    <source>
        <dbReference type="Proteomes" id="UP000044136"/>
    </source>
</evidence>
<evidence type="ECO:0000313" key="1">
    <source>
        <dbReference type="EMBL" id="CDZ98960.1"/>
    </source>
</evidence>
<dbReference type="Proteomes" id="UP000044136">
    <property type="component" value="Unassembled WGS sequence"/>
</dbReference>
<organism evidence="1 2">
    <name type="scientific">Jeotgalicoccus saudimassiliensis</name>
    <dbReference type="NCBI Taxonomy" id="1461582"/>
    <lineage>
        <taxon>Bacteria</taxon>
        <taxon>Bacillati</taxon>
        <taxon>Bacillota</taxon>
        <taxon>Bacilli</taxon>
        <taxon>Bacillales</taxon>
        <taxon>Staphylococcaceae</taxon>
        <taxon>Jeotgalicoccus</taxon>
    </lineage>
</organism>
<dbReference type="STRING" id="1461582.BN1048_00079"/>
<proteinExistence type="predicted"/>
<sequence length="111" mass="12839">MHEEKFYLIEGKKMKLEELAKEIESATGGQLEDVRGSINRVVVKKPAPEQGFEAFNLTFKMKHTVDLVDAVVTTDNKKKNLSDYDFENNEFTVRLISYIRRDVPMKNEAEL</sequence>
<dbReference type="AlphaFoldDB" id="A0A078LY70"/>
<keyword evidence="2" id="KW-1185">Reference proteome</keyword>